<evidence type="ECO:0000313" key="1">
    <source>
        <dbReference type="EMBL" id="QSB04343.1"/>
    </source>
</evidence>
<dbReference type="RefSeq" id="WP_213170340.1">
    <property type="nucleotide sequence ID" value="NZ_CP070496.1"/>
</dbReference>
<evidence type="ECO:0000313" key="2">
    <source>
        <dbReference type="Proteomes" id="UP000662939"/>
    </source>
</evidence>
<dbReference type="GO" id="GO:0008168">
    <property type="term" value="F:methyltransferase activity"/>
    <property type="evidence" value="ECO:0007669"/>
    <property type="project" value="UniProtKB-KW"/>
</dbReference>
<accession>A0A895XLB4</accession>
<dbReference type="Gene3D" id="2.20.130.10">
    <property type="entry name" value="CAC2371-like domains"/>
    <property type="match status" value="1"/>
</dbReference>
<keyword evidence="2" id="KW-1185">Reference proteome</keyword>
<reference evidence="1" key="1">
    <citation type="submission" date="2021-02" db="EMBL/GenBank/DDBJ databases">
        <title>Natronoglycomyces albus gen. nov., sp. nov, a haloalkaliphilic actinobacterium from a soda solonchak soil.</title>
        <authorList>
            <person name="Sorokin D.Y."/>
            <person name="Khijniak T.V."/>
            <person name="Zakharycheva A.P."/>
            <person name="Boueva O.V."/>
            <person name="Ariskina E.V."/>
            <person name="Hahnke R.L."/>
            <person name="Bunk B."/>
            <person name="Sproer C."/>
            <person name="Schumann P."/>
            <person name="Evtushenko L.I."/>
            <person name="Kublanov I.V."/>
        </authorList>
    </citation>
    <scope>NUCLEOTIDE SEQUENCE</scope>
    <source>
        <strain evidence="1">DSM 106290</strain>
    </source>
</reference>
<sequence length="337" mass="37740">MLGVTRCVEVEDGSFIYIDPAVNLTWPDTAAMVGTSRKLRTLHYDQNHIVTRDQADALVKDGYAYPIGGRLFEQPELCEAVFGWDLSTELDFIATHISDPTGIRGIEFGCGTGRVLRPLNQRGFELDGVDISEPGVRWLQSKVIEDAQSSQRESPTIFMADISSFSALNRYGYAIAALNTLRYLPSWASLRRHLHMAALSVRSGGVYLVMVDTRTESSEPTPDGSEGRWTINGDDGRSYTVAWSKERTDPASMMDLERVIIAEDDTEILREYQTQLSMPVDGWQKVFTESGEWEVASVHFDSPEGPVKLDDFASELNGNFWFVLRRTETTAAPMLTY</sequence>
<dbReference type="AlphaFoldDB" id="A0A895XLB4"/>
<organism evidence="1 2">
    <name type="scientific">Natronoglycomyces albus</name>
    <dbReference type="NCBI Taxonomy" id="2811108"/>
    <lineage>
        <taxon>Bacteria</taxon>
        <taxon>Bacillati</taxon>
        <taxon>Actinomycetota</taxon>
        <taxon>Actinomycetes</taxon>
        <taxon>Glycomycetales</taxon>
        <taxon>Glycomycetaceae</taxon>
        <taxon>Natronoglycomyces</taxon>
    </lineage>
</organism>
<keyword evidence="1" id="KW-0808">Transferase</keyword>
<dbReference type="Gene3D" id="3.40.50.150">
    <property type="entry name" value="Vaccinia Virus protein VP39"/>
    <property type="match status" value="1"/>
</dbReference>
<dbReference type="GO" id="GO:0032259">
    <property type="term" value="P:methylation"/>
    <property type="evidence" value="ECO:0007669"/>
    <property type="project" value="UniProtKB-KW"/>
</dbReference>
<keyword evidence="1" id="KW-0489">Methyltransferase</keyword>
<dbReference type="EMBL" id="CP070496">
    <property type="protein sequence ID" value="QSB04343.1"/>
    <property type="molecule type" value="Genomic_DNA"/>
</dbReference>
<dbReference type="Proteomes" id="UP000662939">
    <property type="component" value="Chromosome"/>
</dbReference>
<dbReference type="KEGG" id="nav:JQS30_11110"/>
<dbReference type="CDD" id="cd02440">
    <property type="entry name" value="AdoMet_MTases"/>
    <property type="match status" value="1"/>
</dbReference>
<dbReference type="Pfam" id="PF13489">
    <property type="entry name" value="Methyltransf_23"/>
    <property type="match status" value="1"/>
</dbReference>
<dbReference type="SUPFAM" id="SSF53335">
    <property type="entry name" value="S-adenosyl-L-methionine-dependent methyltransferases"/>
    <property type="match status" value="1"/>
</dbReference>
<dbReference type="InterPro" id="IPR029063">
    <property type="entry name" value="SAM-dependent_MTases_sf"/>
</dbReference>
<gene>
    <name evidence="1" type="ORF">JQS30_11110</name>
</gene>
<protein>
    <submittedName>
        <fullName evidence="1">Methyltransferase domain-containing protein</fullName>
    </submittedName>
</protein>
<proteinExistence type="predicted"/>
<name>A0A895XLB4_9ACTN</name>